<evidence type="ECO:0000313" key="8">
    <source>
        <dbReference type="EMBL" id="SHE62598.1"/>
    </source>
</evidence>
<dbReference type="RefSeq" id="WP_073354489.1">
    <property type="nucleotide sequence ID" value="NZ_FQUZ01000005.1"/>
</dbReference>
<feature type="transmembrane region" description="Helical" evidence="6">
    <location>
        <begin position="330"/>
        <end position="351"/>
    </location>
</feature>
<accession>A0A1M4V127</accession>
<feature type="transmembrane region" description="Helical" evidence="6">
    <location>
        <begin position="12"/>
        <end position="30"/>
    </location>
</feature>
<sequence length="879" mass="96711">MEDWQARFAARGVAGYGMGLGVLAGALWQMRQPQLWSAATYAVLAWVALVVWVAWLWWGRKHKPSVAWSGVLAFLVGALLLFAWAGWRAHGESQERLDPALEGVDVRIVGVVDALPRVQPDGVRFRLAVQEARRVDNATAVAVPRRVDVGWYASSRFMQQPPTDALAMPPALLAGDRWEMTVRLREPHGSFNPHGFDHALWLWEQGIHATAYVRLGEAVQPPVWQQSPPWWRWDWQVERARQRMRDAILAHLAENGPGQDAAQWQRASGVVAALVTGDQRLIDAQDWEVFRTTGVAHLMAISGLHITMFAWLAMQLVGRLWRGSRRLMQWLAAPTAAVLGGVLLASTYAIFSGWGVPAQRTTLMLACWACLHLAGVRWPWHGTLLLAAVAVVVWQPLALLQAGFWLSFVAVAVLLVMAERPLPAQVQAVAQEPQAPAWWRGGQAVGQWLADLVRLQWRISLVLAPLTVWLFGQVSIVGLLANVLAIPVVTFVITPWAMLGSVLPLAWTGAAHAMQWLGVVLEWMAHWPGAMQHLPRVPWPLAAVSLGAAIALVLPAPWYWRAQAVPVLAMLWFWQPARPARGEFQLLAADVGQGSAVLVQTRQHSLLYDSGPRYGGSAGSDSNAGNRVLVPLLRALGESPDMLVLSHSDTDHAGGAADVLTAFARTQLMAPFVSPDFAAMSRPEAPAPSGCDTRVQWEWDGVQFTVLHPLPPGQRWQDWIAPASFAAALSLPWQPGQPPRHASEQATADNAQSCVLQIRAASGTVALLTGDIGHVQELDLGLRHPSGLRADFLLVPHHGSRGSSSARFIRLVRPSVAVVQAGHRNPFGHPAPEVLHRFGAENIPVWTTPICGALFWWSWQPQMVQCEREVNRRFWHPPS</sequence>
<dbReference type="EMBL" id="FQUZ01000005">
    <property type="protein sequence ID" value="SHE62598.1"/>
    <property type="molecule type" value="Genomic_DNA"/>
</dbReference>
<dbReference type="InterPro" id="IPR035681">
    <property type="entry name" value="ComA-like_MBL"/>
</dbReference>
<dbReference type="InterPro" id="IPR036866">
    <property type="entry name" value="RibonucZ/Hydroxyglut_hydro"/>
</dbReference>
<feature type="transmembrane region" description="Helical" evidence="6">
    <location>
        <begin position="383"/>
        <end position="416"/>
    </location>
</feature>
<evidence type="ECO:0000256" key="6">
    <source>
        <dbReference type="SAM" id="Phobius"/>
    </source>
</evidence>
<keyword evidence="3 6" id="KW-0812">Transmembrane</keyword>
<dbReference type="InterPro" id="IPR004797">
    <property type="entry name" value="Competence_ComEC/Rec2"/>
</dbReference>
<dbReference type="AlphaFoldDB" id="A0A1M4V127"/>
<dbReference type="PANTHER" id="PTHR30619">
    <property type="entry name" value="DNA INTERNALIZATION/COMPETENCE PROTEIN COMEC/REC2"/>
    <property type="match status" value="1"/>
</dbReference>
<dbReference type="InterPro" id="IPR004477">
    <property type="entry name" value="ComEC_N"/>
</dbReference>
<evidence type="ECO:0000259" key="7">
    <source>
        <dbReference type="SMART" id="SM00849"/>
    </source>
</evidence>
<dbReference type="SMART" id="SM00849">
    <property type="entry name" value="Lactamase_B"/>
    <property type="match status" value="1"/>
</dbReference>
<name>A0A1M4V127_9BURK</name>
<dbReference type="InterPro" id="IPR001279">
    <property type="entry name" value="Metallo-B-lactamas"/>
</dbReference>
<dbReference type="STRING" id="1122156.SAMN02745117_00563"/>
<keyword evidence="4 6" id="KW-1133">Transmembrane helix</keyword>
<evidence type="ECO:0000256" key="1">
    <source>
        <dbReference type="ARBA" id="ARBA00004651"/>
    </source>
</evidence>
<evidence type="ECO:0000256" key="4">
    <source>
        <dbReference type="ARBA" id="ARBA00022989"/>
    </source>
</evidence>
<dbReference type="Pfam" id="PF03772">
    <property type="entry name" value="Competence"/>
    <property type="match status" value="1"/>
</dbReference>
<dbReference type="Gene3D" id="3.60.15.10">
    <property type="entry name" value="Ribonuclease Z/Hydroxyacylglutathione hydrolase-like"/>
    <property type="match status" value="1"/>
</dbReference>
<feature type="transmembrane region" description="Helical" evidence="6">
    <location>
        <begin position="455"/>
        <end position="472"/>
    </location>
</feature>
<dbReference type="NCBIfam" id="TIGR00361">
    <property type="entry name" value="ComEC_Rec2"/>
    <property type="match status" value="1"/>
</dbReference>
<protein>
    <submittedName>
        <fullName evidence="8">Competence protein ComEC</fullName>
    </submittedName>
</protein>
<dbReference type="Proteomes" id="UP000184327">
    <property type="component" value="Unassembled WGS sequence"/>
</dbReference>
<dbReference type="NCBIfam" id="TIGR00360">
    <property type="entry name" value="ComEC_N-term"/>
    <property type="match status" value="1"/>
</dbReference>
<dbReference type="GO" id="GO:0005886">
    <property type="term" value="C:plasma membrane"/>
    <property type="evidence" value="ECO:0007669"/>
    <property type="project" value="UniProtKB-SubCell"/>
</dbReference>
<evidence type="ECO:0000256" key="2">
    <source>
        <dbReference type="ARBA" id="ARBA00022475"/>
    </source>
</evidence>
<comment type="subcellular location">
    <subcellularLocation>
        <location evidence="1">Cell membrane</location>
        <topology evidence="1">Multi-pass membrane protein</topology>
    </subcellularLocation>
</comment>
<dbReference type="InterPro" id="IPR025405">
    <property type="entry name" value="DUF4131"/>
</dbReference>
<dbReference type="GO" id="GO:0030420">
    <property type="term" value="P:establishment of competence for transformation"/>
    <property type="evidence" value="ECO:0007669"/>
    <property type="project" value="InterPro"/>
</dbReference>
<keyword evidence="2" id="KW-1003">Cell membrane</keyword>
<dbReference type="CDD" id="cd07731">
    <property type="entry name" value="ComA-like_MBL-fold"/>
    <property type="match status" value="1"/>
</dbReference>
<feature type="transmembrane region" description="Helical" evidence="6">
    <location>
        <begin position="36"/>
        <end position="58"/>
    </location>
</feature>
<evidence type="ECO:0000256" key="5">
    <source>
        <dbReference type="ARBA" id="ARBA00023136"/>
    </source>
</evidence>
<feature type="domain" description="Metallo-beta-lactamase" evidence="7">
    <location>
        <begin position="593"/>
        <end position="823"/>
    </location>
</feature>
<evidence type="ECO:0000313" key="9">
    <source>
        <dbReference type="Proteomes" id="UP000184327"/>
    </source>
</evidence>
<feature type="transmembrane region" description="Helical" evidence="6">
    <location>
        <begin position="537"/>
        <end position="560"/>
    </location>
</feature>
<organism evidence="8 9">
    <name type="scientific">Lampropedia hyalina DSM 16112</name>
    <dbReference type="NCBI Taxonomy" id="1122156"/>
    <lineage>
        <taxon>Bacteria</taxon>
        <taxon>Pseudomonadati</taxon>
        <taxon>Pseudomonadota</taxon>
        <taxon>Betaproteobacteria</taxon>
        <taxon>Burkholderiales</taxon>
        <taxon>Comamonadaceae</taxon>
        <taxon>Lampropedia</taxon>
    </lineage>
</organism>
<dbReference type="SUPFAM" id="SSF56281">
    <property type="entry name" value="Metallo-hydrolase/oxidoreductase"/>
    <property type="match status" value="1"/>
</dbReference>
<feature type="transmembrane region" description="Helical" evidence="6">
    <location>
        <begin position="295"/>
        <end position="318"/>
    </location>
</feature>
<dbReference type="InterPro" id="IPR052159">
    <property type="entry name" value="Competence_DNA_uptake"/>
</dbReference>
<proteinExistence type="predicted"/>
<gene>
    <name evidence="8" type="ORF">SAMN02745117_00563</name>
</gene>
<dbReference type="PANTHER" id="PTHR30619:SF1">
    <property type="entry name" value="RECOMBINATION PROTEIN 2"/>
    <property type="match status" value="1"/>
</dbReference>
<evidence type="ECO:0000256" key="3">
    <source>
        <dbReference type="ARBA" id="ARBA00022692"/>
    </source>
</evidence>
<feature type="transmembrane region" description="Helical" evidence="6">
    <location>
        <begin position="479"/>
        <end position="499"/>
    </location>
</feature>
<dbReference type="Pfam" id="PF13567">
    <property type="entry name" value="DUF4131"/>
    <property type="match status" value="1"/>
</dbReference>
<keyword evidence="5 6" id="KW-0472">Membrane</keyword>
<reference evidence="8 9" key="1">
    <citation type="submission" date="2016-11" db="EMBL/GenBank/DDBJ databases">
        <authorList>
            <person name="Jaros S."/>
            <person name="Januszkiewicz K."/>
            <person name="Wedrychowicz H."/>
        </authorList>
    </citation>
    <scope>NUCLEOTIDE SEQUENCE [LARGE SCALE GENOMIC DNA]</scope>
    <source>
        <strain evidence="8 9">DSM 16112</strain>
    </source>
</reference>
<dbReference type="Pfam" id="PF00753">
    <property type="entry name" value="Lactamase_B"/>
    <property type="match status" value="1"/>
</dbReference>
<dbReference type="OrthoDB" id="9761531at2"/>
<feature type="transmembrane region" description="Helical" evidence="6">
    <location>
        <begin position="65"/>
        <end position="87"/>
    </location>
</feature>
<keyword evidence="9" id="KW-1185">Reference proteome</keyword>